<name>A0A4X1TNU8_PIG</name>
<dbReference type="Ensembl" id="ENSSSCT00070022551.1">
    <property type="protein sequence ID" value="ENSSSCP00070018669.1"/>
    <property type="gene ID" value="ENSSSCG00070011579.1"/>
</dbReference>
<sequence length="60" mass="7313">MANKHMKKILKVISHREMQIQTMRYHFLPTMGTRFPVPDSRSLWFISFIYSSVYKFILNF</sequence>
<organism evidence="1 2">
    <name type="scientific">Sus scrofa</name>
    <name type="common">Pig</name>
    <dbReference type="NCBI Taxonomy" id="9823"/>
    <lineage>
        <taxon>Eukaryota</taxon>
        <taxon>Metazoa</taxon>
        <taxon>Chordata</taxon>
        <taxon>Craniata</taxon>
        <taxon>Vertebrata</taxon>
        <taxon>Euteleostomi</taxon>
        <taxon>Mammalia</taxon>
        <taxon>Eutheria</taxon>
        <taxon>Laurasiatheria</taxon>
        <taxon>Artiodactyla</taxon>
        <taxon>Suina</taxon>
        <taxon>Suidae</taxon>
        <taxon>Sus</taxon>
    </lineage>
</organism>
<evidence type="ECO:0000313" key="1">
    <source>
        <dbReference type="Ensembl" id="ENSSSCP00070018669.1"/>
    </source>
</evidence>
<dbReference type="Proteomes" id="UP000314985">
    <property type="component" value="Chromosome 13"/>
</dbReference>
<reference evidence="1 2" key="1">
    <citation type="submission" date="2017-08" db="EMBL/GenBank/DDBJ databases">
        <title>USMARCv1.0.</title>
        <authorList>
            <person name="Hannum G.I."/>
            <person name="Koren S."/>
            <person name="Schroeder S.G."/>
            <person name="Chin S.C."/>
            <person name="Nonneman D.J."/>
            <person name="Becker S.A."/>
            <person name="Rosen B.D."/>
            <person name="Bickhart D.M."/>
            <person name="Putnam N.H."/>
            <person name="Green R.E."/>
            <person name="Tuggle C.K."/>
            <person name="Liu H."/>
            <person name="Rohrer G.A."/>
            <person name="Warr A."/>
            <person name="Hall R."/>
            <person name="Kim K."/>
            <person name="Hume D.A."/>
            <person name="Talbot R."/>
            <person name="Chow W."/>
            <person name="Howe K."/>
            <person name="Schwartz A.S."/>
            <person name="Watson M."/>
            <person name="Archibald A.L."/>
            <person name="Phillippy A.M."/>
            <person name="Smith T.P.L."/>
        </authorList>
    </citation>
    <scope>NUCLEOTIDE SEQUENCE [LARGE SCALE GENOMIC DNA]</scope>
</reference>
<accession>A0A4X1TNU8</accession>
<protein>
    <submittedName>
        <fullName evidence="1">Uncharacterized protein</fullName>
    </submittedName>
</protein>
<proteinExistence type="predicted"/>
<reference evidence="1" key="2">
    <citation type="submission" date="2025-08" db="UniProtKB">
        <authorList>
            <consortium name="Ensembl"/>
        </authorList>
    </citation>
    <scope>IDENTIFICATION</scope>
</reference>
<dbReference type="AlphaFoldDB" id="A0A4X1TNU8"/>
<evidence type="ECO:0000313" key="2">
    <source>
        <dbReference type="Proteomes" id="UP000314985"/>
    </source>
</evidence>